<name>A0A022R3G8_ERYGU</name>
<organism evidence="6 7">
    <name type="scientific">Erythranthe guttata</name>
    <name type="common">Yellow monkey flower</name>
    <name type="synonym">Mimulus guttatus</name>
    <dbReference type="NCBI Taxonomy" id="4155"/>
    <lineage>
        <taxon>Eukaryota</taxon>
        <taxon>Viridiplantae</taxon>
        <taxon>Streptophyta</taxon>
        <taxon>Embryophyta</taxon>
        <taxon>Tracheophyta</taxon>
        <taxon>Spermatophyta</taxon>
        <taxon>Magnoliopsida</taxon>
        <taxon>eudicotyledons</taxon>
        <taxon>Gunneridae</taxon>
        <taxon>Pentapetalae</taxon>
        <taxon>asterids</taxon>
        <taxon>lamiids</taxon>
        <taxon>Lamiales</taxon>
        <taxon>Phrymaceae</taxon>
        <taxon>Erythranthe</taxon>
    </lineage>
</organism>
<evidence type="ECO:0000256" key="3">
    <source>
        <dbReference type="ARBA" id="ARBA00022679"/>
    </source>
</evidence>
<dbReference type="PANTHER" id="PTHR11926:SF1494">
    <property type="entry name" value="FLAVONOL 3-O-GLUCOSYLTRANSFERASE UGT76E12-RELATED"/>
    <property type="match status" value="1"/>
</dbReference>
<evidence type="ECO:0000313" key="6">
    <source>
        <dbReference type="EMBL" id="EYU34479.1"/>
    </source>
</evidence>
<evidence type="ECO:0000256" key="4">
    <source>
        <dbReference type="RuleBase" id="RU003718"/>
    </source>
</evidence>
<evidence type="ECO:0000256" key="2">
    <source>
        <dbReference type="ARBA" id="ARBA00022676"/>
    </source>
</evidence>
<dbReference type="InterPro" id="IPR035595">
    <property type="entry name" value="UDP_glycos_trans_CS"/>
</dbReference>
<dbReference type="InterPro" id="IPR002213">
    <property type="entry name" value="UDP_glucos_trans"/>
</dbReference>
<dbReference type="GO" id="GO:0035251">
    <property type="term" value="F:UDP-glucosyltransferase activity"/>
    <property type="evidence" value="ECO:0000318"/>
    <property type="project" value="GO_Central"/>
</dbReference>
<dbReference type="Pfam" id="PF00201">
    <property type="entry name" value="UDPGT"/>
    <property type="match status" value="1"/>
</dbReference>
<dbReference type="SUPFAM" id="SSF53756">
    <property type="entry name" value="UDP-Glycosyltransferase/glycogen phosphorylase"/>
    <property type="match status" value="1"/>
</dbReference>
<keyword evidence="3 4" id="KW-0808">Transferase</keyword>
<dbReference type="Gene3D" id="3.40.50.2000">
    <property type="entry name" value="Glycogen Phosphorylase B"/>
    <property type="match status" value="2"/>
</dbReference>
<dbReference type="FunFam" id="3.40.50.2000:FF:000078">
    <property type="entry name" value="Glycosyltransferase"/>
    <property type="match status" value="1"/>
</dbReference>
<evidence type="ECO:0000256" key="5">
    <source>
        <dbReference type="RuleBase" id="RU362057"/>
    </source>
</evidence>
<dbReference type="EC" id="2.4.1.-" evidence="5"/>
<proteinExistence type="inferred from homology"/>
<dbReference type="AlphaFoldDB" id="A0A022R3G8"/>
<dbReference type="OrthoDB" id="5835829at2759"/>
<evidence type="ECO:0000256" key="1">
    <source>
        <dbReference type="ARBA" id="ARBA00009995"/>
    </source>
</evidence>
<dbReference type="EMBL" id="KI630683">
    <property type="protein sequence ID" value="EYU34479.1"/>
    <property type="molecule type" value="Genomic_DNA"/>
</dbReference>
<comment type="similarity">
    <text evidence="1 4">Belongs to the UDP-glycosyltransferase family.</text>
</comment>
<dbReference type="PANTHER" id="PTHR11926">
    <property type="entry name" value="GLUCOSYL/GLUCURONOSYL TRANSFERASES"/>
    <property type="match status" value="1"/>
</dbReference>
<evidence type="ECO:0000313" key="7">
    <source>
        <dbReference type="Proteomes" id="UP000030748"/>
    </source>
</evidence>
<dbReference type="OMA" id="LMAHEWK"/>
<dbReference type="PROSITE" id="PS00375">
    <property type="entry name" value="UDPGT"/>
    <property type="match status" value="1"/>
</dbReference>
<protein>
    <recommendedName>
        <fullName evidence="5">Glycosyltransferase</fullName>
        <ecNumber evidence="5">2.4.1.-</ecNumber>
    </recommendedName>
</protein>
<dbReference type="CDD" id="cd03784">
    <property type="entry name" value="GT1_Gtf-like"/>
    <property type="match status" value="1"/>
</dbReference>
<dbReference type="Proteomes" id="UP000030748">
    <property type="component" value="Unassembled WGS sequence"/>
</dbReference>
<gene>
    <name evidence="6" type="ORF">MIMGU_mgv1a005298mg</name>
</gene>
<accession>A0A022R3G8</accession>
<sequence>MGESENQRNPNHHHVIIIPPPFQGHINPSIQLALKLASKGFTITFVNTHSTHDQITKSRPKISDDIFGPARDSGRDIRYITISDGFPLSFDRSLNREQFMEGRMHVYPAHVDELVGQLAGSDPRPDCLVSDTISTWGYGIAAKYGLVYVSFWTQPALVFSMYSHTHLLKINGHYGSIDNRKDTIDYIPGVEAIEPKDLSSFLHETDTSKAIHRVIPKAFAEAKKADFIIFNAMEELEPEPISTLKKTLPVYPVGPLFPHHFANPSIQMNLWSESDCSKWLETKPSGSVLYASFGSYAHSSKRDIETIAKGLMLSGVYFIWVLRPDVVSSEVKDVLPDGFQENVGDRGIVVNWCKQNSVLSNCGVGGFLTHCGWNSILESLWAGKPMVCFPLLGDQTSNRKLVVDDWRVGINLCEEGRLVSCDDVAERVKFLMSGESSFELRKNVELIRKKMENALSENGSSEVNFDKFVEDMKVRIEDTKVRRNYDRQLI</sequence>
<dbReference type="PhylomeDB" id="A0A022R3G8"/>
<dbReference type="KEGG" id="egt:105961254"/>
<keyword evidence="2 4" id="KW-0328">Glycosyltransferase</keyword>
<dbReference type="eggNOG" id="KOG1192">
    <property type="taxonomic scope" value="Eukaryota"/>
</dbReference>
<keyword evidence="7" id="KW-1185">Reference proteome</keyword>
<reference evidence="6 7" key="1">
    <citation type="journal article" date="2013" name="Proc. Natl. Acad. Sci. U.S.A.">
        <title>Fine-scale variation in meiotic recombination in Mimulus inferred from population shotgun sequencing.</title>
        <authorList>
            <person name="Hellsten U."/>
            <person name="Wright K.M."/>
            <person name="Jenkins J."/>
            <person name="Shu S."/>
            <person name="Yuan Y."/>
            <person name="Wessler S.R."/>
            <person name="Schmutz J."/>
            <person name="Willis J.H."/>
            <person name="Rokhsar D.S."/>
        </authorList>
    </citation>
    <scope>NUCLEOTIDE SEQUENCE [LARGE SCALE GENOMIC DNA]</scope>
    <source>
        <strain evidence="7">cv. DUN x IM62</strain>
    </source>
</reference>